<accession>A0A1B7LG03</accession>
<dbReference type="RefSeq" id="WP_066667311.1">
    <property type="nucleotide sequence ID" value="NZ_LYVF01000099.1"/>
</dbReference>
<dbReference type="Gene3D" id="6.20.120.50">
    <property type="match status" value="1"/>
</dbReference>
<keyword evidence="2" id="KW-1185">Reference proteome</keyword>
<comment type="caution">
    <text evidence="1">The sequence shown here is derived from an EMBL/GenBank/DDBJ whole genome shotgun (WGS) entry which is preliminary data.</text>
</comment>
<dbReference type="STRING" id="1838280.A6M21_07495"/>
<organism evidence="1 2">
    <name type="scientific">Desulfotomaculum copahuensis</name>
    <dbReference type="NCBI Taxonomy" id="1838280"/>
    <lineage>
        <taxon>Bacteria</taxon>
        <taxon>Bacillati</taxon>
        <taxon>Bacillota</taxon>
        <taxon>Clostridia</taxon>
        <taxon>Eubacteriales</taxon>
        <taxon>Desulfotomaculaceae</taxon>
        <taxon>Desulfotomaculum</taxon>
    </lineage>
</organism>
<name>A0A1B7LG03_9FIRM</name>
<evidence type="ECO:0000313" key="1">
    <source>
        <dbReference type="EMBL" id="OAT83672.1"/>
    </source>
</evidence>
<reference evidence="1 2" key="1">
    <citation type="submission" date="2016-04" db="EMBL/GenBank/DDBJ databases">
        <authorList>
            <person name="Evans L.H."/>
            <person name="Alamgir A."/>
            <person name="Owens N."/>
            <person name="Weber N.D."/>
            <person name="Virtaneva K."/>
            <person name="Barbian K."/>
            <person name="Babar A."/>
            <person name="Rosenke K."/>
        </authorList>
    </citation>
    <scope>NUCLEOTIDE SEQUENCE [LARGE SCALE GENOMIC DNA]</scope>
    <source>
        <strain evidence="1 2">LMa1</strain>
    </source>
</reference>
<protein>
    <submittedName>
        <fullName evidence="1">Uncharacterized protein</fullName>
    </submittedName>
</protein>
<proteinExistence type="predicted"/>
<sequence>MLIIDRFEGSWAVVEFNQETFNIPKPLIPNDAREGDVIKINITVDKKATADRAEAIKRQADDLFED</sequence>
<dbReference type="EMBL" id="LYVF01000099">
    <property type="protein sequence ID" value="OAT83672.1"/>
    <property type="molecule type" value="Genomic_DNA"/>
</dbReference>
<gene>
    <name evidence="1" type="ORF">A6M21_07495</name>
</gene>
<dbReference type="Proteomes" id="UP000078532">
    <property type="component" value="Unassembled WGS sequence"/>
</dbReference>
<evidence type="ECO:0000313" key="2">
    <source>
        <dbReference type="Proteomes" id="UP000078532"/>
    </source>
</evidence>
<dbReference type="OrthoDB" id="164847at2"/>
<dbReference type="InterPro" id="IPR021377">
    <property type="entry name" value="DUF3006"/>
</dbReference>
<dbReference type="Pfam" id="PF11213">
    <property type="entry name" value="DUF3006"/>
    <property type="match status" value="1"/>
</dbReference>
<dbReference type="AlphaFoldDB" id="A0A1B7LG03"/>